<evidence type="ECO:0000259" key="2">
    <source>
        <dbReference type="Pfam" id="PF13960"/>
    </source>
</evidence>
<dbReference type="Pfam" id="PF02992">
    <property type="entry name" value="Transposase_21"/>
    <property type="match status" value="1"/>
</dbReference>
<organism evidence="3 4">
    <name type="scientific">Camelina sativa</name>
    <name type="common">False flax</name>
    <name type="synonym">Myagrum sativum</name>
    <dbReference type="NCBI Taxonomy" id="90675"/>
    <lineage>
        <taxon>Eukaryota</taxon>
        <taxon>Viridiplantae</taxon>
        <taxon>Streptophyta</taxon>
        <taxon>Embryophyta</taxon>
        <taxon>Tracheophyta</taxon>
        <taxon>Spermatophyta</taxon>
        <taxon>Magnoliopsida</taxon>
        <taxon>eudicotyledons</taxon>
        <taxon>Gunneridae</taxon>
        <taxon>Pentapetalae</taxon>
        <taxon>rosids</taxon>
        <taxon>malvids</taxon>
        <taxon>Brassicales</taxon>
        <taxon>Brassicaceae</taxon>
        <taxon>Camelineae</taxon>
        <taxon>Camelina</taxon>
    </lineage>
</organism>
<dbReference type="Pfam" id="PF13952">
    <property type="entry name" value="DUF4216"/>
    <property type="match status" value="1"/>
</dbReference>
<feature type="domain" description="DUF4216" evidence="1">
    <location>
        <begin position="614"/>
        <end position="668"/>
    </location>
</feature>
<dbReference type="Pfam" id="PF13960">
    <property type="entry name" value="DUF4218"/>
    <property type="match status" value="1"/>
</dbReference>
<sequence>MWYLPVDDRLKRLYQSKRTASAMRWHAEHFTHEGEITHTSDAKAWKHFQSVYGFSPFGMSGRQYSLWPVILTPYNLPPDMCMQSKFLFLSILVLGPKHPKRALDIFLQPLIHELKQLWYEGVQTFDSSRKQNSNMRAVLMWTISDFPAYEMLSGWTTHRRLSCPYCMDGTEAFQLKYGRKPCWFDCHHRFLPLHHPYRRNKKLFRKNKVVRVPSPTYVSGNDLFEQIDYYGAQETCKRGGNYHTPGNMPDGYGSTHNWHKQSIFLGASILERSSLAGKTKNSMKSRLDLAEICARIELHITRDEKLPVPQFRLTADAKRVLFEWVKSEVKFPDGFVSKFSRTLTIDVIEQLRNNIPVLICNLEKIFPPAFFDVMEHLPVHLPHEADLGGPVQFRWMYPFERFMKSLKGNAKNLARVEGSIVAGSLTEETSHFTSYYFCPTVRTKKTRTRRYDDGGVAPTYNVPDVPDIFAQIGRLAGKLKEVWWEDHSYSRAAHNYILRNLDYIQPFERLFEMQIREAYPNLEEVDYEAYKERDFANWLKYYVQNGCGNEPLPLWLHEVVQEPRAKITTAPMYFTRGYTFHTYAHGSRKATANYGIFVQAGDSDFYGVLEQILEVEYPGLLNLRCVHFKCNWYDPSPRGMQVNNWGVVDVNANRSYAKIDPFILASQA</sequence>
<protein>
    <submittedName>
        <fullName evidence="4">Uncharacterized protein LOC104743568</fullName>
    </submittedName>
</protein>
<reference evidence="4" key="2">
    <citation type="submission" date="2025-08" db="UniProtKB">
        <authorList>
            <consortium name="RefSeq"/>
        </authorList>
    </citation>
    <scope>IDENTIFICATION</scope>
    <source>
        <tissue evidence="4">Leaf</tissue>
    </source>
</reference>
<evidence type="ECO:0000259" key="1">
    <source>
        <dbReference type="Pfam" id="PF13952"/>
    </source>
</evidence>
<keyword evidence="3" id="KW-1185">Reference proteome</keyword>
<dbReference type="PANTHER" id="PTHR48258">
    <property type="entry name" value="DUF4218 DOMAIN-CONTAINING PROTEIN-RELATED"/>
    <property type="match status" value="1"/>
</dbReference>
<name>A0ABM0VY79_CAMSA</name>
<dbReference type="InterPro" id="IPR025312">
    <property type="entry name" value="DUF4216"/>
</dbReference>
<dbReference type="Proteomes" id="UP000694864">
    <property type="component" value="Chromosome 14"/>
</dbReference>
<dbReference type="RefSeq" id="XP_010462935.1">
    <property type="nucleotide sequence ID" value="XM_010464633.1"/>
</dbReference>
<proteinExistence type="predicted"/>
<feature type="domain" description="DUF4218" evidence="2">
    <location>
        <begin position="340"/>
        <end position="450"/>
    </location>
</feature>
<dbReference type="PANTHER" id="PTHR48258:SF4">
    <property type="entry name" value="DUF4216 DOMAIN-CONTAINING PROTEIN"/>
    <property type="match status" value="1"/>
</dbReference>
<evidence type="ECO:0000313" key="4">
    <source>
        <dbReference type="RefSeq" id="XP_010462935.1"/>
    </source>
</evidence>
<reference evidence="3" key="1">
    <citation type="journal article" date="2014" name="Nat. Commun.">
        <title>The emerging biofuel crop Camelina sativa retains a highly undifferentiated hexaploid genome structure.</title>
        <authorList>
            <person name="Kagale S."/>
            <person name="Koh C."/>
            <person name="Nixon J."/>
            <person name="Bollina V."/>
            <person name="Clarke W.E."/>
            <person name="Tuteja R."/>
            <person name="Spillane C."/>
            <person name="Robinson S.J."/>
            <person name="Links M.G."/>
            <person name="Clarke C."/>
            <person name="Higgins E.E."/>
            <person name="Huebert T."/>
            <person name="Sharpe A.G."/>
            <person name="Parkin I.A."/>
        </authorList>
    </citation>
    <scope>NUCLEOTIDE SEQUENCE [LARGE SCALE GENOMIC DNA]</scope>
    <source>
        <strain evidence="3">cv. DH55</strain>
    </source>
</reference>
<dbReference type="InterPro" id="IPR025452">
    <property type="entry name" value="DUF4218"/>
</dbReference>
<dbReference type="InterPro" id="IPR004242">
    <property type="entry name" value="Transposase_21"/>
</dbReference>
<gene>
    <name evidence="4" type="primary">LOC104743568</name>
</gene>
<evidence type="ECO:0000313" key="3">
    <source>
        <dbReference type="Proteomes" id="UP000694864"/>
    </source>
</evidence>
<dbReference type="GeneID" id="104743568"/>
<accession>A0ABM0VY79</accession>